<dbReference type="PANTHER" id="PTHR43539:SF78">
    <property type="entry name" value="FLAVIN-CONTAINING MONOOXYGENASE"/>
    <property type="match status" value="1"/>
</dbReference>
<keyword evidence="3" id="KW-1185">Reference proteome</keyword>
<gene>
    <name evidence="2" type="ORF">KDW96_10395</name>
</gene>
<dbReference type="Proteomes" id="UP001059672">
    <property type="component" value="Chromosome"/>
</dbReference>
<dbReference type="EMBL" id="CP073346">
    <property type="protein sequence ID" value="UTW09680.1"/>
    <property type="molecule type" value="Genomic_DNA"/>
</dbReference>
<evidence type="ECO:0000313" key="2">
    <source>
        <dbReference type="EMBL" id="UTW09680.1"/>
    </source>
</evidence>
<dbReference type="PRINTS" id="PR00368">
    <property type="entry name" value="FADPNR"/>
</dbReference>
<dbReference type="PRINTS" id="PR00469">
    <property type="entry name" value="PNDRDTASEII"/>
</dbReference>
<name>A0ABY5HEI8_9PSED</name>
<keyword evidence="1" id="KW-0560">Oxidoreductase</keyword>
<dbReference type="InterPro" id="IPR050982">
    <property type="entry name" value="Auxin_biosynth/cation_transpt"/>
</dbReference>
<evidence type="ECO:0000256" key="1">
    <source>
        <dbReference type="ARBA" id="ARBA00023002"/>
    </source>
</evidence>
<proteinExistence type="predicted"/>
<evidence type="ECO:0000313" key="3">
    <source>
        <dbReference type="Proteomes" id="UP001059672"/>
    </source>
</evidence>
<dbReference type="PANTHER" id="PTHR43539">
    <property type="entry name" value="FLAVIN-BINDING MONOOXYGENASE-LIKE PROTEIN (AFU_ORTHOLOGUE AFUA_4G09220)"/>
    <property type="match status" value="1"/>
</dbReference>
<dbReference type="SUPFAM" id="SSF51905">
    <property type="entry name" value="FAD/NAD(P)-binding domain"/>
    <property type="match status" value="2"/>
</dbReference>
<dbReference type="RefSeq" id="WP_255840339.1">
    <property type="nucleotide sequence ID" value="NZ_CP073346.1"/>
</dbReference>
<dbReference type="InterPro" id="IPR036188">
    <property type="entry name" value="FAD/NAD-bd_sf"/>
</dbReference>
<organism evidence="2 3">
    <name type="scientific">Pseudomonas benzenivorans</name>
    <dbReference type="NCBI Taxonomy" id="556533"/>
    <lineage>
        <taxon>Bacteria</taxon>
        <taxon>Pseudomonadati</taxon>
        <taxon>Pseudomonadota</taxon>
        <taxon>Gammaproteobacteria</taxon>
        <taxon>Pseudomonadales</taxon>
        <taxon>Pseudomonadaceae</taxon>
        <taxon>Pseudomonas</taxon>
    </lineage>
</organism>
<protein>
    <submittedName>
        <fullName evidence="2">NAD(P)/FAD-dependent oxidoreductase</fullName>
    </submittedName>
</protein>
<dbReference type="Pfam" id="PF13738">
    <property type="entry name" value="Pyr_redox_3"/>
    <property type="match status" value="1"/>
</dbReference>
<accession>A0ABY5HEI8</accession>
<sequence>MITPKQHAVIIIGAGQAGLAMGRQLQRQGVDFLIVEAADRAGGSWRHYYDSLQLFSPAAYSALPELPFPAAPRHYPRRDEVVRYLELYAAHFRLPIRCNSRIERVSRQGTGFRLQDADGLAYQCDALVVASGAFSQPYIPPISGLEGFRGRVLHSSAYRNTQPFAGQRVVVVGAANSAVQIAHELAAVAEVSLATRAPVRFFPQRLLGLDFHAWLHWSGLERTRWLSDQGTPVLDDGRYRRALREGRYRQRRMFRRVEGDALIWADGRREPGDALIFATGFRPNLSFLAELPAQNAEGLLLQRDGRASQVPGLFFMGQPRQRNFASATLRGVGPDAAHLLPALLTHLRQPKAPTLQAL</sequence>
<dbReference type="Gene3D" id="3.50.50.60">
    <property type="entry name" value="FAD/NAD(P)-binding domain"/>
    <property type="match status" value="1"/>
</dbReference>
<reference evidence="2" key="1">
    <citation type="submission" date="2021-04" db="EMBL/GenBank/DDBJ databases">
        <title>Oceanospirillales bacteria with DddD are important DMSP degraders in coastal seawater.</title>
        <authorList>
            <person name="Liu J."/>
        </authorList>
    </citation>
    <scope>NUCLEOTIDE SEQUENCE</scope>
    <source>
        <strain evidence="2">D13-4</strain>
    </source>
</reference>